<dbReference type="RefSeq" id="XP_067768129.1">
    <property type="nucleotide sequence ID" value="XM_067904647.1"/>
</dbReference>
<evidence type="ECO:0000256" key="3">
    <source>
        <dbReference type="ARBA" id="ARBA00022448"/>
    </source>
</evidence>
<evidence type="ECO:0000256" key="4">
    <source>
        <dbReference type="ARBA" id="ARBA00022692"/>
    </source>
</evidence>
<feature type="transmembrane region" description="Helical" evidence="8">
    <location>
        <begin position="12"/>
        <end position="33"/>
    </location>
</feature>
<accession>A0A9P8S238</accession>
<organism evidence="10 11">
    <name type="scientific">Spironucleus salmonicida</name>
    <dbReference type="NCBI Taxonomy" id="348837"/>
    <lineage>
        <taxon>Eukaryota</taxon>
        <taxon>Metamonada</taxon>
        <taxon>Diplomonadida</taxon>
        <taxon>Hexamitidae</taxon>
        <taxon>Hexamitinae</taxon>
        <taxon>Spironucleus</taxon>
    </lineage>
</organism>
<evidence type="ECO:0000313" key="11">
    <source>
        <dbReference type="Proteomes" id="UP000018208"/>
    </source>
</evidence>
<protein>
    <submittedName>
        <fullName evidence="10">Amino acid transporter</fullName>
    </submittedName>
</protein>
<dbReference type="OrthoDB" id="655540at2759"/>
<feature type="transmembrane region" description="Helical" evidence="8">
    <location>
        <begin position="508"/>
        <end position="529"/>
    </location>
</feature>
<evidence type="ECO:0000256" key="5">
    <source>
        <dbReference type="ARBA" id="ARBA00022970"/>
    </source>
</evidence>
<dbReference type="PANTHER" id="PTHR22950">
    <property type="entry name" value="AMINO ACID TRANSPORTER"/>
    <property type="match status" value="1"/>
</dbReference>
<evidence type="ECO:0000256" key="6">
    <source>
        <dbReference type="ARBA" id="ARBA00022989"/>
    </source>
</evidence>
<keyword evidence="6 8" id="KW-1133">Transmembrane helix</keyword>
<comment type="caution">
    <text evidence="10">The sequence shown here is derived from an EMBL/GenBank/DDBJ whole genome shotgun (WGS) entry which is preliminary data.</text>
</comment>
<feature type="transmembrane region" description="Helical" evidence="8">
    <location>
        <begin position="86"/>
        <end position="105"/>
    </location>
</feature>
<feature type="transmembrane region" description="Helical" evidence="8">
    <location>
        <begin position="351"/>
        <end position="371"/>
    </location>
</feature>
<sequence>MHKEVHMSQKTTVSFALVSQMMGASLLSMPYIFSQLGVVLVVLSFSLIFVIVIILLAQFTEAIHYSGAMSYRDATKKICGNKACQLLNICLIVSYYGFCTGYIIISSRSAYSFIKNTFSTGDFNIIWVKIVISFFIVFPLTLVSKMSILAKVSSISSLIIFVTVISIATIFFIRFSKQSICGNGSYHINILPEQSPGQAVLLFLMYIPSIQSNFGSYNAIPSLLNSVQGPAIFKKQTVKISAWIAATFGTIFYLCVGYMGAIMFGTKISNNIFVNIGECNFIYFNILGLLYGLVVIISFPLVIFPIKETLLAQYGMSINDKKGQLWALLISSLFVVFSFALAAVYENIVVIFAIFASLSGFVYVFYLPFIFSLKLPQLRSQNQHADAENDAMHVVDPLMVPILAHIMPVERARALTIRMFGHDRKSFGEVHPRTPSIFRTRSIVVATSDQGCTYHMSSGPSNQNVMLEAQQALEELNTNDRGSHISNEAPVQVQEGTTVESIRVTRKIAIGLCIGVSVVICGVGASMNIKKMVQSFVK</sequence>
<dbReference type="EMBL" id="AUWU02000001">
    <property type="protein sequence ID" value="KAH0577356.1"/>
    <property type="molecule type" value="Genomic_DNA"/>
</dbReference>
<name>A0A9P8S238_9EUKA</name>
<dbReference type="KEGG" id="ssao:94294731"/>
<keyword evidence="5" id="KW-0029">Amino-acid transport</keyword>
<evidence type="ECO:0000259" key="9">
    <source>
        <dbReference type="Pfam" id="PF01490"/>
    </source>
</evidence>
<keyword evidence="11" id="KW-1185">Reference proteome</keyword>
<dbReference type="InterPro" id="IPR013057">
    <property type="entry name" value="AA_transpt_TM"/>
</dbReference>
<dbReference type="PANTHER" id="PTHR22950:SF458">
    <property type="entry name" value="SODIUM-COUPLED NEUTRAL AMINO ACID TRANSPORTER 11-RELATED"/>
    <property type="match status" value="1"/>
</dbReference>
<feature type="transmembrane region" description="Helical" evidence="8">
    <location>
        <begin position="325"/>
        <end position="345"/>
    </location>
</feature>
<feature type="transmembrane region" description="Helical" evidence="8">
    <location>
        <begin position="199"/>
        <end position="220"/>
    </location>
</feature>
<feature type="transmembrane region" description="Helical" evidence="8">
    <location>
        <begin position="39"/>
        <end position="65"/>
    </location>
</feature>
<evidence type="ECO:0000313" key="10">
    <source>
        <dbReference type="EMBL" id="KAH0577356.1"/>
    </source>
</evidence>
<feature type="transmembrane region" description="Helical" evidence="8">
    <location>
        <begin position="240"/>
        <end position="261"/>
    </location>
</feature>
<comment type="similarity">
    <text evidence="2">Belongs to the amino acid/polyamine transporter 2 family.</text>
</comment>
<keyword evidence="7 8" id="KW-0472">Membrane</keyword>
<dbReference type="GeneID" id="94294731"/>
<gene>
    <name evidence="10" type="ORF">SS50377_20708</name>
</gene>
<feature type="transmembrane region" description="Helical" evidence="8">
    <location>
        <begin position="281"/>
        <end position="304"/>
    </location>
</feature>
<feature type="domain" description="Amino acid transporter transmembrane" evidence="9">
    <location>
        <begin position="11"/>
        <end position="383"/>
    </location>
</feature>
<keyword evidence="4 8" id="KW-0812">Transmembrane</keyword>
<dbReference type="GO" id="GO:0015179">
    <property type="term" value="F:L-amino acid transmembrane transporter activity"/>
    <property type="evidence" value="ECO:0007669"/>
    <property type="project" value="TreeGrafter"/>
</dbReference>
<dbReference type="Proteomes" id="UP000018208">
    <property type="component" value="Unassembled WGS sequence"/>
</dbReference>
<evidence type="ECO:0000256" key="1">
    <source>
        <dbReference type="ARBA" id="ARBA00004141"/>
    </source>
</evidence>
<dbReference type="AlphaFoldDB" id="A0A9P8S238"/>
<evidence type="ECO:0000256" key="8">
    <source>
        <dbReference type="SAM" id="Phobius"/>
    </source>
</evidence>
<reference evidence="10 11" key="1">
    <citation type="journal article" date="2014" name="PLoS Genet.">
        <title>The Genome of Spironucleus salmonicida Highlights a Fish Pathogen Adapted to Fluctuating Environments.</title>
        <authorList>
            <person name="Xu F."/>
            <person name="Jerlstrom-Hultqvist J."/>
            <person name="Einarsson E."/>
            <person name="Astvaldsson A."/>
            <person name="Svard S.G."/>
            <person name="Andersson J.O."/>
        </authorList>
    </citation>
    <scope>NUCLEOTIDE SEQUENCE [LARGE SCALE GENOMIC DNA]</scope>
    <source>
        <strain evidence="10 11">ATCC 50377</strain>
    </source>
</reference>
<evidence type="ECO:0000256" key="2">
    <source>
        <dbReference type="ARBA" id="ARBA00008066"/>
    </source>
</evidence>
<comment type="subcellular location">
    <subcellularLocation>
        <location evidence="1">Membrane</location>
        <topology evidence="1">Multi-pass membrane protein</topology>
    </subcellularLocation>
</comment>
<dbReference type="Pfam" id="PF01490">
    <property type="entry name" value="Aa_trans"/>
    <property type="match status" value="1"/>
</dbReference>
<keyword evidence="3" id="KW-0813">Transport</keyword>
<dbReference type="GO" id="GO:0016020">
    <property type="term" value="C:membrane"/>
    <property type="evidence" value="ECO:0007669"/>
    <property type="project" value="UniProtKB-SubCell"/>
</dbReference>
<proteinExistence type="inferred from homology"/>
<feature type="transmembrane region" description="Helical" evidence="8">
    <location>
        <begin position="155"/>
        <end position="175"/>
    </location>
</feature>
<feature type="transmembrane region" description="Helical" evidence="8">
    <location>
        <begin position="125"/>
        <end position="143"/>
    </location>
</feature>
<evidence type="ECO:0000256" key="7">
    <source>
        <dbReference type="ARBA" id="ARBA00023136"/>
    </source>
</evidence>